<proteinExistence type="predicted"/>
<sequence length="48" mass="5832">MLVKKAYKFRLYPNQKQMELIHKTIGCSRFVYNYFDSGAVYLLNRLNR</sequence>
<dbReference type="Pfam" id="PF12323">
    <property type="entry name" value="HTH_OrfB_IS605"/>
    <property type="match status" value="1"/>
</dbReference>
<dbReference type="RefSeq" id="WP_205186392.1">
    <property type="nucleotide sequence ID" value="NZ_JAFBFC010000003.1"/>
</dbReference>
<protein>
    <submittedName>
        <fullName evidence="2">Transposase</fullName>
    </submittedName>
</protein>
<feature type="domain" description="Transposase putative helix-turn-helix" evidence="1">
    <location>
        <begin position="1"/>
        <end position="35"/>
    </location>
</feature>
<gene>
    <name evidence="2" type="ORF">JOC83_001812</name>
</gene>
<accession>A0ABS2QU75</accession>
<evidence type="ECO:0000313" key="2">
    <source>
        <dbReference type="EMBL" id="MBM7702965.1"/>
    </source>
</evidence>
<organism evidence="2 3">
    <name type="scientific">Priestia iocasae</name>
    <dbReference type="NCBI Taxonomy" id="2291674"/>
    <lineage>
        <taxon>Bacteria</taxon>
        <taxon>Bacillati</taxon>
        <taxon>Bacillota</taxon>
        <taxon>Bacilli</taxon>
        <taxon>Bacillales</taxon>
        <taxon>Bacillaceae</taxon>
        <taxon>Priestia</taxon>
    </lineage>
</organism>
<reference evidence="2 3" key="1">
    <citation type="submission" date="2021-01" db="EMBL/GenBank/DDBJ databases">
        <title>Genomic Encyclopedia of Type Strains, Phase IV (KMG-IV): sequencing the most valuable type-strain genomes for metagenomic binning, comparative biology and taxonomic classification.</title>
        <authorList>
            <person name="Goeker M."/>
        </authorList>
    </citation>
    <scope>NUCLEOTIDE SEQUENCE [LARGE SCALE GENOMIC DNA]</scope>
    <source>
        <strain evidence="2 3">DSM 104297</strain>
    </source>
</reference>
<dbReference type="InterPro" id="IPR021027">
    <property type="entry name" value="Transposase_put_HTH"/>
</dbReference>
<comment type="caution">
    <text evidence="2">The sequence shown here is derived from an EMBL/GenBank/DDBJ whole genome shotgun (WGS) entry which is preliminary data.</text>
</comment>
<name>A0ABS2QU75_9BACI</name>
<dbReference type="EMBL" id="JAFBFC010000003">
    <property type="protein sequence ID" value="MBM7702965.1"/>
    <property type="molecule type" value="Genomic_DNA"/>
</dbReference>
<evidence type="ECO:0000313" key="3">
    <source>
        <dbReference type="Proteomes" id="UP000809829"/>
    </source>
</evidence>
<dbReference type="Proteomes" id="UP000809829">
    <property type="component" value="Unassembled WGS sequence"/>
</dbReference>
<evidence type="ECO:0000259" key="1">
    <source>
        <dbReference type="Pfam" id="PF12323"/>
    </source>
</evidence>
<keyword evidence="3" id="KW-1185">Reference proteome</keyword>